<dbReference type="EMBL" id="QRDZ01000009">
    <property type="protein sequence ID" value="RED77600.1"/>
    <property type="molecule type" value="Genomic_DNA"/>
</dbReference>
<keyword evidence="2" id="KW-1185">Reference proteome</keyword>
<gene>
    <name evidence="1" type="ORF">DFP98_109211</name>
</gene>
<proteinExistence type="predicted"/>
<comment type="caution">
    <text evidence="1">The sequence shown here is derived from an EMBL/GenBank/DDBJ whole genome shotgun (WGS) entry which is preliminary data.</text>
</comment>
<reference evidence="1 2" key="1">
    <citation type="submission" date="2018-07" db="EMBL/GenBank/DDBJ databases">
        <title>Genomic Encyclopedia of Type Strains, Phase III (KMG-III): the genomes of soil and plant-associated and newly described type strains.</title>
        <authorList>
            <person name="Whitman W."/>
        </authorList>
    </citation>
    <scope>NUCLEOTIDE SEQUENCE [LARGE SCALE GENOMIC DNA]</scope>
    <source>
        <strain evidence="1 2">CECT 7287</strain>
    </source>
</reference>
<evidence type="ECO:0000313" key="2">
    <source>
        <dbReference type="Proteomes" id="UP000256977"/>
    </source>
</evidence>
<evidence type="ECO:0000313" key="1">
    <source>
        <dbReference type="EMBL" id="RED77600.1"/>
    </source>
</evidence>
<dbReference type="Proteomes" id="UP000256977">
    <property type="component" value="Unassembled WGS sequence"/>
</dbReference>
<organism evidence="1 2">
    <name type="scientific">Cohnella phaseoli</name>
    <dbReference type="NCBI Taxonomy" id="456490"/>
    <lineage>
        <taxon>Bacteria</taxon>
        <taxon>Bacillati</taxon>
        <taxon>Bacillota</taxon>
        <taxon>Bacilli</taxon>
        <taxon>Bacillales</taxon>
        <taxon>Paenibacillaceae</taxon>
        <taxon>Cohnella</taxon>
    </lineage>
</organism>
<name>A0A3D9JUL0_9BACL</name>
<dbReference type="AlphaFoldDB" id="A0A3D9JUL0"/>
<accession>A0A3D9JUL0</accession>
<protein>
    <submittedName>
        <fullName evidence="1">Uncharacterized protein</fullName>
    </submittedName>
</protein>
<sequence length="176" mass="20491">MLRLRLAKSMMEREEGMNHLWIQLLPEEGSIVEKAEVRIQLPTGLYRSPNLNGHEESESSGILINREAQGKDALLELYTQHAVHSDESFVIVTVSFKDSEDRWVEVSDRIVIRFVAEEEIGETLELDQQVIKRVKELRNSAAEWPDSDDLTISPPRTYELRNNKYAYLEQLYRVDF</sequence>